<evidence type="ECO:0000313" key="2">
    <source>
        <dbReference type="Proteomes" id="UP000233398"/>
    </source>
</evidence>
<evidence type="ECO:0000313" key="1">
    <source>
        <dbReference type="EMBL" id="PKD44257.1"/>
    </source>
</evidence>
<dbReference type="OrthoDB" id="3192540at2"/>
<gene>
    <name evidence="1" type="ORF">CWD77_01970</name>
</gene>
<name>A0A2N0VJ91_9BACT</name>
<sequence length="121" mass="14162">MKPTPKHNERMANLTFASVYPHYITKVEKKGRTKEELHQVIEWLTGFDDDKIQELINRKVTFKDFFSEATLNPNAHLITGVICGYRVEEIDNPLTKQVRYLDKVVDELARGKKMENILRSE</sequence>
<proteinExistence type="predicted"/>
<accession>A0A2N0VJ91</accession>
<dbReference type="Proteomes" id="UP000233398">
    <property type="component" value="Unassembled WGS sequence"/>
</dbReference>
<dbReference type="AlphaFoldDB" id="A0A2N0VJ91"/>
<comment type="caution">
    <text evidence="1">The sequence shown here is derived from an EMBL/GenBank/DDBJ whole genome shotgun (WGS) entry which is preliminary data.</text>
</comment>
<dbReference type="Pfam" id="PF09966">
    <property type="entry name" value="DUF2200"/>
    <property type="match status" value="1"/>
</dbReference>
<dbReference type="RefSeq" id="WP_101071547.1">
    <property type="nucleotide sequence ID" value="NZ_PISP01000001.1"/>
</dbReference>
<dbReference type="EMBL" id="PISP01000001">
    <property type="protein sequence ID" value="PKD44257.1"/>
    <property type="molecule type" value="Genomic_DNA"/>
</dbReference>
<dbReference type="Gene3D" id="1.10.8.290">
    <property type="entry name" value="uncharacterized protein sp1917 domain"/>
    <property type="match status" value="1"/>
</dbReference>
<protein>
    <submittedName>
        <fullName evidence="1">DUF2200 domain-containing protein</fullName>
    </submittedName>
</protein>
<dbReference type="PIRSF" id="PIRSF033199">
    <property type="entry name" value="UCP033199"/>
    <property type="match status" value="1"/>
</dbReference>
<keyword evidence="2" id="KW-1185">Reference proteome</keyword>
<reference evidence="1 2" key="1">
    <citation type="submission" date="2017-11" db="EMBL/GenBank/DDBJ databases">
        <title>Rhodohalobacter 15182 sp. nov., isolated from a salt lake.</title>
        <authorList>
            <person name="Han S."/>
        </authorList>
    </citation>
    <scope>NUCLEOTIDE SEQUENCE [LARGE SCALE GENOMIC DNA]</scope>
    <source>
        <strain evidence="1 2">15182</strain>
    </source>
</reference>
<dbReference type="InterPro" id="IPR014580">
    <property type="entry name" value="UCP033199"/>
</dbReference>
<organism evidence="1 2">
    <name type="scientific">Rhodohalobacter barkolensis</name>
    <dbReference type="NCBI Taxonomy" id="2053187"/>
    <lineage>
        <taxon>Bacteria</taxon>
        <taxon>Pseudomonadati</taxon>
        <taxon>Balneolota</taxon>
        <taxon>Balneolia</taxon>
        <taxon>Balneolales</taxon>
        <taxon>Balneolaceae</taxon>
        <taxon>Rhodohalobacter</taxon>
    </lineage>
</organism>
<dbReference type="InterPro" id="IPR023204">
    <property type="entry name" value="SP1917_dom_sf"/>
</dbReference>